<dbReference type="Gene3D" id="3.40.50.150">
    <property type="entry name" value="Vaccinia Virus protein VP39"/>
    <property type="match status" value="1"/>
</dbReference>
<evidence type="ECO:0000313" key="1">
    <source>
        <dbReference type="EMBL" id="PIW67006.1"/>
    </source>
</evidence>
<dbReference type="SUPFAM" id="SSF53335">
    <property type="entry name" value="S-adenosyl-L-methionine-dependent methyltransferases"/>
    <property type="match status" value="1"/>
</dbReference>
<name>A0A2J0LQG8_9BACT</name>
<proteinExistence type="predicted"/>
<protein>
    <recommendedName>
        <fullName evidence="3">Class I SAM-dependent methyltransferase</fullName>
    </recommendedName>
</protein>
<gene>
    <name evidence="1" type="ORF">COW11_00235</name>
</gene>
<evidence type="ECO:0000313" key="2">
    <source>
        <dbReference type="Proteomes" id="UP000231267"/>
    </source>
</evidence>
<comment type="caution">
    <text evidence="1">The sequence shown here is derived from an EMBL/GenBank/DDBJ whole genome shotgun (WGS) entry which is preliminary data.</text>
</comment>
<sequence>NVKRKDFFKEKILETMNKKDNAKIASFGSGPARELIELLKEGKIAKPLTFKCLDLEQKALDYVKSEMGKIDSKKKSMLTIAYIHRDIVALIRDSNLREEFKECDLIYASGLFDYLKLNTASRLTKELYGLLAKDGELIICNADTNYASHRAYYEFLGGWVLVYKTKEEMLGWVKNIDGIDNTNIKFEEFKDGNHYLFLNIKKG</sequence>
<organism evidence="1 2">
    <name type="scientific">Candidatus Taenaricola geysiri</name>
    <dbReference type="NCBI Taxonomy" id="1974752"/>
    <lineage>
        <taxon>Bacteria</taxon>
        <taxon>Pseudomonadati</taxon>
        <taxon>Candidatus Omnitrophota</taxon>
        <taxon>Candidatus Taenaricola</taxon>
    </lineage>
</organism>
<evidence type="ECO:0008006" key="3">
    <source>
        <dbReference type="Google" id="ProtNLM"/>
    </source>
</evidence>
<dbReference type="InterPro" id="IPR029063">
    <property type="entry name" value="SAM-dependent_MTases_sf"/>
</dbReference>
<dbReference type="AlphaFoldDB" id="A0A2J0LQG8"/>
<feature type="non-terminal residue" evidence="1">
    <location>
        <position position="1"/>
    </location>
</feature>
<reference evidence="1 2" key="1">
    <citation type="submission" date="2017-09" db="EMBL/GenBank/DDBJ databases">
        <title>Depth-based differentiation of microbial function through sediment-hosted aquifers and enrichment of novel symbionts in the deep terrestrial subsurface.</title>
        <authorList>
            <person name="Probst A.J."/>
            <person name="Ladd B."/>
            <person name="Jarett J.K."/>
            <person name="Geller-Mcgrath D.E."/>
            <person name="Sieber C.M."/>
            <person name="Emerson J.B."/>
            <person name="Anantharaman K."/>
            <person name="Thomas B.C."/>
            <person name="Malmstrom R."/>
            <person name="Stieglmeier M."/>
            <person name="Klingl A."/>
            <person name="Woyke T."/>
            <person name="Ryan C.M."/>
            <person name="Banfield J.F."/>
        </authorList>
    </citation>
    <scope>NUCLEOTIDE SEQUENCE [LARGE SCALE GENOMIC DNA]</scope>
    <source>
        <strain evidence="1">CG12_big_fil_rev_8_21_14_0_65_43_15</strain>
    </source>
</reference>
<dbReference type="Proteomes" id="UP000231267">
    <property type="component" value="Unassembled WGS sequence"/>
</dbReference>
<accession>A0A2J0LQG8</accession>
<dbReference type="EMBL" id="PFGP01000006">
    <property type="protein sequence ID" value="PIW67006.1"/>
    <property type="molecule type" value="Genomic_DNA"/>
</dbReference>